<gene>
    <name evidence="2" type="ORF">SAMN04488513_10861</name>
</gene>
<reference evidence="3" key="1">
    <citation type="submission" date="2016-11" db="EMBL/GenBank/DDBJ databases">
        <authorList>
            <person name="Varghese N."/>
            <person name="Submissions S."/>
        </authorList>
    </citation>
    <scope>NUCLEOTIDE SEQUENCE [LARGE SCALE GENOMIC DNA]</scope>
    <source>
        <strain evidence="3">DSM 19858</strain>
    </source>
</reference>
<evidence type="ECO:0000313" key="3">
    <source>
        <dbReference type="Proteomes" id="UP000184543"/>
    </source>
</evidence>
<dbReference type="AlphaFoldDB" id="A0A1M6LUZ8"/>
<dbReference type="STRING" id="192903.SAMN04488513_10861"/>
<evidence type="ECO:0000256" key="1">
    <source>
        <dbReference type="SAM" id="SignalP"/>
    </source>
</evidence>
<dbReference type="EMBL" id="FQYU01000008">
    <property type="protein sequence ID" value="SHJ75004.1"/>
    <property type="molecule type" value="Genomic_DNA"/>
</dbReference>
<sequence length="313" mass="35673">MKHLFLALFLMAGLSGMAQAQLNDYKYIIVPKKFDGFKKENQYQTSTLVKHLFTQKGFETAYEDDLPFDLVANRCLGLTVYLIDDSSMFTTKASLKLEDCLGKEVFTTQEGRSKIKDFKDSYNEAIREAFNSILALNYVYSGKAENTDPVTVSFRDDVKRLEAGTGQAPKPKNSNAMVEQQATTENQLYKDRRPVPSDFTKGEEKREMVKQMATREQQRYEDKTPQATDKSVVPIANAKPREGVLYAQETENGYQLVDSTPKIVLRLQKTSVPNYFIAKGDDASGTVFEKNGNWYFEYYVGDKLVTEMLEIKF</sequence>
<organism evidence="2 3">
    <name type="scientific">Pseudozobellia thermophila</name>
    <dbReference type="NCBI Taxonomy" id="192903"/>
    <lineage>
        <taxon>Bacteria</taxon>
        <taxon>Pseudomonadati</taxon>
        <taxon>Bacteroidota</taxon>
        <taxon>Flavobacteriia</taxon>
        <taxon>Flavobacteriales</taxon>
        <taxon>Flavobacteriaceae</taxon>
        <taxon>Pseudozobellia</taxon>
    </lineage>
</organism>
<evidence type="ECO:0000313" key="2">
    <source>
        <dbReference type="EMBL" id="SHJ75004.1"/>
    </source>
</evidence>
<feature type="chain" id="PRO_5012838987" evidence="1">
    <location>
        <begin position="21"/>
        <end position="313"/>
    </location>
</feature>
<dbReference type="OrthoDB" id="1274006at2"/>
<protein>
    <submittedName>
        <fullName evidence="2">Uncharacterized protein</fullName>
    </submittedName>
</protein>
<dbReference type="RefSeq" id="WP_139278128.1">
    <property type="nucleotide sequence ID" value="NZ_FQYU01000008.1"/>
</dbReference>
<accession>A0A1M6LUZ8</accession>
<proteinExistence type="predicted"/>
<name>A0A1M6LUZ8_9FLAO</name>
<feature type="signal peptide" evidence="1">
    <location>
        <begin position="1"/>
        <end position="20"/>
    </location>
</feature>
<keyword evidence="3" id="KW-1185">Reference proteome</keyword>
<dbReference type="Proteomes" id="UP000184543">
    <property type="component" value="Unassembled WGS sequence"/>
</dbReference>
<keyword evidence="1" id="KW-0732">Signal</keyword>